<dbReference type="Pfam" id="PF00930">
    <property type="entry name" value="DPPIV_N"/>
    <property type="match status" value="1"/>
</dbReference>
<evidence type="ECO:0000313" key="6">
    <source>
        <dbReference type="WBParaSite" id="MCU_006977-RA"/>
    </source>
</evidence>
<dbReference type="Gene3D" id="2.140.10.30">
    <property type="entry name" value="Dipeptidylpeptidase IV, N-terminal domain"/>
    <property type="match status" value="1"/>
</dbReference>
<dbReference type="InterPro" id="IPR050278">
    <property type="entry name" value="Serine_Prot_S9B/DPPIV"/>
</dbReference>
<dbReference type="AlphaFoldDB" id="A0A5K3FAZ9"/>
<dbReference type="GO" id="GO:0008239">
    <property type="term" value="F:dipeptidyl-peptidase activity"/>
    <property type="evidence" value="ECO:0007669"/>
    <property type="project" value="TreeGrafter"/>
</dbReference>
<dbReference type="PANTHER" id="PTHR11731">
    <property type="entry name" value="PROTEASE FAMILY S9B,C DIPEPTIDYL-PEPTIDASE IV-RELATED"/>
    <property type="match status" value="1"/>
</dbReference>
<keyword evidence="1" id="KW-0325">Glycoprotein</keyword>
<dbReference type="FunFam" id="3.40.50.1820:FF:000003">
    <property type="entry name" value="Dipeptidyl peptidase 4"/>
    <property type="match status" value="1"/>
</dbReference>
<evidence type="ECO:0000259" key="5">
    <source>
        <dbReference type="Pfam" id="PF00930"/>
    </source>
</evidence>
<evidence type="ECO:0000256" key="1">
    <source>
        <dbReference type="ARBA" id="ARBA00023180"/>
    </source>
</evidence>
<evidence type="ECO:0000256" key="3">
    <source>
        <dbReference type="SAM" id="Phobius"/>
    </source>
</evidence>
<feature type="domain" description="Dipeptidylpeptidase IV N-terminal" evidence="5">
    <location>
        <begin position="163"/>
        <end position="544"/>
    </location>
</feature>
<accession>A0A5K3FAZ9</accession>
<dbReference type="GO" id="GO:0005886">
    <property type="term" value="C:plasma membrane"/>
    <property type="evidence" value="ECO:0007669"/>
    <property type="project" value="TreeGrafter"/>
</dbReference>
<dbReference type="Gene3D" id="3.40.50.1820">
    <property type="entry name" value="alpha/beta hydrolase"/>
    <property type="match status" value="1"/>
</dbReference>
<keyword evidence="3" id="KW-0472">Membrane</keyword>
<organism evidence="6">
    <name type="scientific">Mesocestoides corti</name>
    <name type="common">Flatworm</name>
    <dbReference type="NCBI Taxonomy" id="53468"/>
    <lineage>
        <taxon>Eukaryota</taxon>
        <taxon>Metazoa</taxon>
        <taxon>Spiralia</taxon>
        <taxon>Lophotrochozoa</taxon>
        <taxon>Platyhelminthes</taxon>
        <taxon>Cestoda</taxon>
        <taxon>Eucestoda</taxon>
        <taxon>Cyclophyllidea</taxon>
        <taxon>Mesocestoididae</taxon>
        <taxon>Mesocestoides</taxon>
    </lineage>
</organism>
<protein>
    <submittedName>
        <fullName evidence="6">Peptidase_S9 domain-containing protein</fullName>
    </submittedName>
</protein>
<keyword evidence="3" id="KW-0812">Transmembrane</keyword>
<feature type="domain" description="Peptidase S9 prolyl oligopeptidase catalytic" evidence="4">
    <location>
        <begin position="648"/>
        <end position="852"/>
    </location>
</feature>
<evidence type="ECO:0000259" key="4">
    <source>
        <dbReference type="Pfam" id="PF00326"/>
    </source>
</evidence>
<dbReference type="GO" id="GO:0008236">
    <property type="term" value="F:serine-type peptidase activity"/>
    <property type="evidence" value="ECO:0007669"/>
    <property type="project" value="InterPro"/>
</dbReference>
<dbReference type="InterPro" id="IPR029058">
    <property type="entry name" value="AB_hydrolase_fold"/>
</dbReference>
<dbReference type="Pfam" id="PF00326">
    <property type="entry name" value="Peptidase_S9"/>
    <property type="match status" value="1"/>
</dbReference>
<name>A0A5K3FAZ9_MESCO</name>
<feature type="region of interest" description="Disordered" evidence="2">
    <location>
        <begin position="1"/>
        <end position="31"/>
    </location>
</feature>
<dbReference type="SUPFAM" id="SSF53474">
    <property type="entry name" value="alpha/beta-Hydrolases"/>
    <property type="match status" value="1"/>
</dbReference>
<dbReference type="GO" id="GO:0006508">
    <property type="term" value="P:proteolysis"/>
    <property type="evidence" value="ECO:0007669"/>
    <property type="project" value="InterPro"/>
</dbReference>
<proteinExistence type="predicted"/>
<dbReference type="InterPro" id="IPR001375">
    <property type="entry name" value="Peptidase_S9_cat"/>
</dbReference>
<dbReference type="InterPro" id="IPR002469">
    <property type="entry name" value="Peptidase_S9B_N"/>
</dbReference>
<dbReference type="PANTHER" id="PTHR11731:SF202">
    <property type="entry name" value="DIPEPTIDYL PEPTIDASE FAMILY MEMBER 2"/>
    <property type="match status" value="1"/>
</dbReference>
<dbReference type="SUPFAM" id="SSF82171">
    <property type="entry name" value="DPP6 N-terminal domain-like"/>
    <property type="match status" value="1"/>
</dbReference>
<sequence>MFERSDDAISGNRVEISSNKEPIRPQESPIIDNGEADFAEDQSIVDDMGMKSSSQVAKHNWKGLVLALLVITVISSLIVLACFLTYDYKTEISYGLPLTLDDIYMLNNLLNRPSAQFSNDKFVYVSANGSLLAIDLKTHKTKVLLSSAQIREKEHFMGCSGVSDDTNALLLRYVHVPIYRKSHYSQYQAILLSNDQHPRVLQRIDIAPDLESADHTFLNHAELSPNSEALAFVYNDRIFCQKHPFNQSTANKPVDLTTSIYKENVRYGIAGFLYEEEIIGVSQTFWWSPGGRHLAFTAIDESNVTKGYTMSFGTQDAPGPRLMHHRYPLAAETNPYNLPYLTIYIYSLTTDELHAYARPMGLPGNAHLTFFKWISDDEFLCGWVSRKWDKSWIVLGEVPTKSMRVIYHERARFGWINLPNQLLQMPIVEPDRQSILTVIPNYYSNQVYRGIVRLYLNISRSTTAQYPQWVHTPDYDVRDILYAFGGNEILYASSGPDSKEMHVFISRGITEATCLTCGDPNCTYNVAKVSKDGRTLFVECLGPSPLTYTLKVLVRNNTVANNGPAYYLKTISVVSNNTEFKEIVATKAMAVTKYRNVTLRKGTKQEVTLQAKFIQPPELIESHIIQYPVLFDTYGGPSTQLVSTKFRLDWQTYLVTRFKFVAISIDGRGTASRGKIFENAIYRNFGVVEVQDQMDGYRQILEDHKFLNKSAICTFGWSYGGFTVASILGHADNDFINCGVAVAPVSDFGLYDSAYTEKYLGLYSENAHEYKRTQVGRLARNFKNKDFLIIHGMTDDNVYLIHSALLITELLKHGVYFDMMFYPDDNHFLINSHVRPHLWRKLITFIVDSVNKTSIRHRHSFDEM</sequence>
<feature type="transmembrane region" description="Helical" evidence="3">
    <location>
        <begin position="64"/>
        <end position="86"/>
    </location>
</feature>
<dbReference type="WBParaSite" id="MCU_006977-RA">
    <property type="protein sequence ID" value="MCU_006977-RA"/>
    <property type="gene ID" value="MCU_006977"/>
</dbReference>
<reference evidence="6" key="1">
    <citation type="submission" date="2019-11" db="UniProtKB">
        <authorList>
            <consortium name="WormBaseParasite"/>
        </authorList>
    </citation>
    <scope>IDENTIFICATION</scope>
</reference>
<keyword evidence="3" id="KW-1133">Transmembrane helix</keyword>
<evidence type="ECO:0000256" key="2">
    <source>
        <dbReference type="SAM" id="MobiDB-lite"/>
    </source>
</evidence>